<dbReference type="AlphaFoldDB" id="A0A1G2KIT6"/>
<dbReference type="PANTHER" id="PTHR46112">
    <property type="entry name" value="AMINOPEPTIDASE"/>
    <property type="match status" value="1"/>
</dbReference>
<dbReference type="Pfam" id="PF00557">
    <property type="entry name" value="Peptidase_M24"/>
    <property type="match status" value="1"/>
</dbReference>
<dbReference type="Gene3D" id="3.90.230.10">
    <property type="entry name" value="Creatinase/methionine aminopeptidase superfamily"/>
    <property type="match status" value="1"/>
</dbReference>
<dbReference type="InterPro" id="IPR000994">
    <property type="entry name" value="Pept_M24"/>
</dbReference>
<organism evidence="2 3">
    <name type="scientific">Candidatus Sungbacteria bacterium RIFCSPHIGHO2_02_FULL_47_11</name>
    <dbReference type="NCBI Taxonomy" id="1802270"/>
    <lineage>
        <taxon>Bacteria</taxon>
        <taxon>Candidatus Sungiibacteriota</taxon>
    </lineage>
</organism>
<name>A0A1G2KIT6_9BACT</name>
<dbReference type="InterPro" id="IPR036005">
    <property type="entry name" value="Creatinase/aminopeptidase-like"/>
</dbReference>
<dbReference type="STRING" id="1802270.A3C07_03200"/>
<gene>
    <name evidence="2" type="ORF">A3C07_03200</name>
</gene>
<accession>A0A1G2KIT6</accession>
<dbReference type="SUPFAM" id="SSF55920">
    <property type="entry name" value="Creatinase/aminopeptidase"/>
    <property type="match status" value="1"/>
</dbReference>
<evidence type="ECO:0000313" key="2">
    <source>
        <dbReference type="EMBL" id="OGZ99352.1"/>
    </source>
</evidence>
<dbReference type="InterPro" id="IPR050659">
    <property type="entry name" value="Peptidase_M24B"/>
</dbReference>
<dbReference type="PANTHER" id="PTHR46112:SF2">
    <property type="entry name" value="XAA-PRO AMINOPEPTIDASE P-RELATED"/>
    <property type="match status" value="1"/>
</dbReference>
<dbReference type="Proteomes" id="UP000179023">
    <property type="component" value="Unassembled WGS sequence"/>
</dbReference>
<evidence type="ECO:0000259" key="1">
    <source>
        <dbReference type="Pfam" id="PF00557"/>
    </source>
</evidence>
<reference evidence="2 3" key="1">
    <citation type="journal article" date="2016" name="Nat. Commun.">
        <title>Thousands of microbial genomes shed light on interconnected biogeochemical processes in an aquifer system.</title>
        <authorList>
            <person name="Anantharaman K."/>
            <person name="Brown C.T."/>
            <person name="Hug L.A."/>
            <person name="Sharon I."/>
            <person name="Castelle C.J."/>
            <person name="Probst A.J."/>
            <person name="Thomas B.C."/>
            <person name="Singh A."/>
            <person name="Wilkins M.J."/>
            <person name="Karaoz U."/>
            <person name="Brodie E.L."/>
            <person name="Williams K.H."/>
            <person name="Hubbard S.S."/>
            <person name="Banfield J.F."/>
        </authorList>
    </citation>
    <scope>NUCLEOTIDE SEQUENCE [LARGE SCALE GENOMIC DNA]</scope>
</reference>
<sequence>MAESINMDLFWLVRMPLVDPYFFLELEREDGRWKRLLLVGSLEFMRAKIQAKNCTVLNYEDYFKNLGTQEMVRVIKQLLKEHHYRGALEVHPLTPIAVVERLREEGARVQVGKLPWYEGRIAKTKKEVGYILQVQGHVKDVLGLVRERLIHATIKHGLIVEKGKPLTSEDVRSFIEFELFKRGCASWDTIVSSGAQAAVPHHLGSGPLRAHTSIIFDIYPYSRETGYFSDMTRTFVKGTPPQLFLRMYEAVLEGQELGIAMVREGADGKDIHTAIKKRFSEKGFKTDLAKCRGFIHGTGHGLGLLCHEPPARINQNSYPLPEGLVTSVEPGLYYPDEELGVRLEDLVQVTKTGCRNLTKYSKRLKDVIIP</sequence>
<proteinExistence type="predicted"/>
<evidence type="ECO:0000313" key="3">
    <source>
        <dbReference type="Proteomes" id="UP000179023"/>
    </source>
</evidence>
<feature type="domain" description="Peptidase M24" evidence="1">
    <location>
        <begin position="164"/>
        <end position="351"/>
    </location>
</feature>
<protein>
    <recommendedName>
        <fullName evidence="1">Peptidase M24 domain-containing protein</fullName>
    </recommendedName>
</protein>
<dbReference type="EMBL" id="MHQI01000041">
    <property type="protein sequence ID" value="OGZ99352.1"/>
    <property type="molecule type" value="Genomic_DNA"/>
</dbReference>
<comment type="caution">
    <text evidence="2">The sequence shown here is derived from an EMBL/GenBank/DDBJ whole genome shotgun (WGS) entry which is preliminary data.</text>
</comment>